<evidence type="ECO:0000313" key="2">
    <source>
        <dbReference type="EMBL" id="KAG6381363.1"/>
    </source>
</evidence>
<dbReference type="AlphaFoldDB" id="A0A8I3AFC5"/>
<evidence type="ECO:0000256" key="1">
    <source>
        <dbReference type="ARBA" id="ARBA00023004"/>
    </source>
</evidence>
<dbReference type="GO" id="GO:0005829">
    <property type="term" value="C:cytosol"/>
    <property type="evidence" value="ECO:0007669"/>
    <property type="project" value="TreeGrafter"/>
</dbReference>
<dbReference type="PANTHER" id="PTHR43160:SF2">
    <property type="entry name" value="HOMOCITRATE DEHYDRATASE, MITOCHONDRIAL"/>
    <property type="match status" value="1"/>
</dbReference>
<keyword evidence="1" id="KW-0408">Iron</keyword>
<comment type="caution">
    <text evidence="2">The sequence shown here is derived from an EMBL/GenBank/DDBJ whole genome shotgun (WGS) entry which is preliminary data.</text>
</comment>
<dbReference type="GO" id="GO:0003994">
    <property type="term" value="F:aconitate hydratase activity"/>
    <property type="evidence" value="ECO:0007669"/>
    <property type="project" value="TreeGrafter"/>
</dbReference>
<dbReference type="SUPFAM" id="SSF53732">
    <property type="entry name" value="Aconitase iron-sulfur domain"/>
    <property type="match status" value="1"/>
</dbReference>
<dbReference type="Gene3D" id="3.30.499.10">
    <property type="entry name" value="Aconitase, domain 3"/>
    <property type="match status" value="1"/>
</dbReference>
<proteinExistence type="predicted"/>
<gene>
    <name evidence="2" type="ORF">JVT61DRAFT_5777</name>
</gene>
<protein>
    <submittedName>
        <fullName evidence="2">Uncharacterized protein</fullName>
    </submittedName>
</protein>
<dbReference type="InterPro" id="IPR036008">
    <property type="entry name" value="Aconitase_4Fe-4S_dom"/>
</dbReference>
<dbReference type="GO" id="GO:0051539">
    <property type="term" value="F:4 iron, 4 sulfur cluster binding"/>
    <property type="evidence" value="ECO:0007669"/>
    <property type="project" value="TreeGrafter"/>
</dbReference>
<dbReference type="GO" id="GO:0005739">
    <property type="term" value="C:mitochondrion"/>
    <property type="evidence" value="ECO:0007669"/>
    <property type="project" value="TreeGrafter"/>
</dbReference>
<reference evidence="2" key="1">
    <citation type="submission" date="2021-03" db="EMBL/GenBank/DDBJ databases">
        <title>Evolutionary innovations through gain and loss of genes in the ectomycorrhizal Boletales.</title>
        <authorList>
            <person name="Wu G."/>
            <person name="Miyauchi S."/>
            <person name="Morin E."/>
            <person name="Yang Z.-L."/>
            <person name="Xu J."/>
            <person name="Martin F.M."/>
        </authorList>
    </citation>
    <scope>NUCLEOTIDE SEQUENCE</scope>
    <source>
        <strain evidence="2">BR01</strain>
    </source>
</reference>
<dbReference type="OrthoDB" id="2224430at2759"/>
<sequence>MSLLVFQRGSSHSRRVLKRCLATHVTTAEKDCFSIIPPYAKLLQKLDRVRELLNNRPLTLAEKILYSHLVDPDKALSRGGKIRGETYLQLNPQRVAMQDASAQLSPFFLSL</sequence>
<dbReference type="Proteomes" id="UP000683000">
    <property type="component" value="Unassembled WGS sequence"/>
</dbReference>
<dbReference type="InterPro" id="IPR015931">
    <property type="entry name" value="Acnase/IPM_dHydase_lsu_aba_1/3"/>
</dbReference>
<dbReference type="EMBL" id="JAGFBS010000002">
    <property type="protein sequence ID" value="KAG6381363.1"/>
    <property type="molecule type" value="Genomic_DNA"/>
</dbReference>
<dbReference type="InterPro" id="IPR050926">
    <property type="entry name" value="Aconitase/IPM_isomerase"/>
</dbReference>
<organism evidence="2 3">
    <name type="scientific">Boletus reticuloceps</name>
    <dbReference type="NCBI Taxonomy" id="495285"/>
    <lineage>
        <taxon>Eukaryota</taxon>
        <taxon>Fungi</taxon>
        <taxon>Dikarya</taxon>
        <taxon>Basidiomycota</taxon>
        <taxon>Agaricomycotina</taxon>
        <taxon>Agaricomycetes</taxon>
        <taxon>Agaricomycetidae</taxon>
        <taxon>Boletales</taxon>
        <taxon>Boletineae</taxon>
        <taxon>Boletaceae</taxon>
        <taxon>Boletoideae</taxon>
        <taxon>Boletus</taxon>
    </lineage>
</organism>
<keyword evidence="3" id="KW-1185">Reference proteome</keyword>
<dbReference type="PANTHER" id="PTHR43160">
    <property type="entry name" value="ACONITATE HYDRATASE B"/>
    <property type="match status" value="1"/>
</dbReference>
<evidence type="ECO:0000313" key="3">
    <source>
        <dbReference type="Proteomes" id="UP000683000"/>
    </source>
</evidence>
<accession>A0A8I3AFC5</accession>
<name>A0A8I3AFC5_9AGAM</name>